<reference evidence="1" key="1">
    <citation type="submission" date="2019-06" db="EMBL/GenBank/DDBJ databases">
        <authorList>
            <person name="Murdoch R.W."/>
            <person name="Fathepure B."/>
        </authorList>
    </citation>
    <scope>NUCLEOTIDE SEQUENCE</scope>
</reference>
<dbReference type="AlphaFoldDB" id="A0A5B8RJQ9"/>
<gene>
    <name evidence="1" type="ORF">KBTEX_04159</name>
</gene>
<dbReference type="EMBL" id="MN079373">
    <property type="protein sequence ID" value="QEA07794.1"/>
    <property type="molecule type" value="Genomic_DNA"/>
</dbReference>
<accession>A0A5B8RJQ9</accession>
<proteinExistence type="predicted"/>
<evidence type="ECO:0000313" key="1">
    <source>
        <dbReference type="EMBL" id="QEA07794.1"/>
    </source>
</evidence>
<sequence length="44" mass="4946">MSMPRNGLDALMNHFISSICSSTESVEGWNSFSTHLRAISTRSW</sequence>
<organism evidence="1">
    <name type="scientific">uncultured organism</name>
    <dbReference type="NCBI Taxonomy" id="155900"/>
    <lineage>
        <taxon>unclassified sequences</taxon>
        <taxon>environmental samples</taxon>
    </lineage>
</organism>
<name>A0A5B8RJQ9_9ZZZZ</name>
<protein>
    <submittedName>
        <fullName evidence="1">Uncharacterized protein</fullName>
    </submittedName>
</protein>